<accession>A0A4R6K1W1</accession>
<evidence type="ECO:0000313" key="2">
    <source>
        <dbReference type="EMBL" id="TDO42292.1"/>
    </source>
</evidence>
<dbReference type="EMBL" id="SNWR01000001">
    <property type="protein sequence ID" value="TDO42292.1"/>
    <property type="molecule type" value="Genomic_DNA"/>
</dbReference>
<comment type="caution">
    <text evidence="2">The sequence shown here is derived from an EMBL/GenBank/DDBJ whole genome shotgun (WGS) entry which is preliminary data.</text>
</comment>
<keyword evidence="1" id="KW-0812">Transmembrane</keyword>
<evidence type="ECO:0000313" key="3">
    <source>
        <dbReference type="Proteomes" id="UP000294901"/>
    </source>
</evidence>
<sequence length="348" mass="38782">MSDLGLSKESIKGLGPGAYLVNVLPSALLVGGVFAAVASRLYPWQHPRGDVSAGLDSLLAAVRSLGFPGGLLIIGTILFTAVVLRPFQISAVQWLEGYWHDRAATRLVYALAVERHHRRRGAHLVYSQEVAEQELRLHRFDAVARRERARLRRERRQDVSSAIVERQYPRDAERVMPTLLGNILRRAESVAGERYGLDTVETFPRLYPYLSPRLAEENETQLNVLDAAATLTIVFGTLATVTLPFLARLDAHGAIPLMLLMVAVVSYRGACAAAQRHSVVLAAAFDLHRFDMLAAMRRRMPRNARQEYADNEVLTRVLGGDFPAEQKLPWNYVHPDPYPPETPNRPPG</sequence>
<dbReference type="AlphaFoldDB" id="A0A4R6K1W1"/>
<keyword evidence="1" id="KW-0472">Membrane</keyword>
<dbReference type="OrthoDB" id="529448at2"/>
<keyword evidence="3" id="KW-1185">Reference proteome</keyword>
<dbReference type="Proteomes" id="UP000294901">
    <property type="component" value="Unassembled WGS sequence"/>
</dbReference>
<feature type="transmembrane region" description="Helical" evidence="1">
    <location>
        <begin position="224"/>
        <end position="247"/>
    </location>
</feature>
<organism evidence="2 3">
    <name type="scientific">Paractinoplanes brasiliensis</name>
    <dbReference type="NCBI Taxonomy" id="52695"/>
    <lineage>
        <taxon>Bacteria</taxon>
        <taxon>Bacillati</taxon>
        <taxon>Actinomycetota</taxon>
        <taxon>Actinomycetes</taxon>
        <taxon>Micromonosporales</taxon>
        <taxon>Micromonosporaceae</taxon>
        <taxon>Paractinoplanes</taxon>
    </lineage>
</organism>
<keyword evidence="1" id="KW-1133">Transmembrane helix</keyword>
<proteinExistence type="predicted"/>
<dbReference type="RefSeq" id="WP_133876206.1">
    <property type="nucleotide sequence ID" value="NZ_BOMD01000059.1"/>
</dbReference>
<evidence type="ECO:0000256" key="1">
    <source>
        <dbReference type="SAM" id="Phobius"/>
    </source>
</evidence>
<name>A0A4R6K1W1_9ACTN</name>
<protein>
    <submittedName>
        <fullName evidence="2">Uncharacterized protein</fullName>
    </submittedName>
</protein>
<feature type="transmembrane region" description="Helical" evidence="1">
    <location>
        <begin position="62"/>
        <end position="84"/>
    </location>
</feature>
<feature type="transmembrane region" description="Helical" evidence="1">
    <location>
        <begin position="253"/>
        <end position="270"/>
    </location>
</feature>
<feature type="transmembrane region" description="Helical" evidence="1">
    <location>
        <begin position="20"/>
        <end position="42"/>
    </location>
</feature>
<gene>
    <name evidence="2" type="ORF">C8E87_6059</name>
</gene>
<reference evidence="2 3" key="1">
    <citation type="submission" date="2019-03" db="EMBL/GenBank/DDBJ databases">
        <title>Sequencing the genomes of 1000 actinobacteria strains.</title>
        <authorList>
            <person name="Klenk H.-P."/>
        </authorList>
    </citation>
    <scope>NUCLEOTIDE SEQUENCE [LARGE SCALE GENOMIC DNA]</scope>
    <source>
        <strain evidence="2 3">DSM 43805</strain>
    </source>
</reference>